<keyword evidence="1" id="KW-0521">NADP</keyword>
<keyword evidence="2 5" id="KW-0413">Isomerase</keyword>
<dbReference type="InterPro" id="IPR036291">
    <property type="entry name" value="NAD(P)-bd_dom_sf"/>
</dbReference>
<sequence length="322" mass="37003">MIIVTGANGFIGSVMVWELNQKGVTDIVAVDSVSLQERDLLKKRQYSKFLLKDELWPFLESEEAKSKVTWIIHMGACSSTTETNKEFLWENNTYYTQRIFEWCTKHQKSMIYASSAATYGAGELGFDDTTDPELLKPLNLYGDSKVLFDRWALKQTQTPPNWYGLKFFNVFGPNEHKKEAMASVVFKAYNQIKESGALGLFKSANPKYKDGEFMRDFVYVKDVTGWMAELMEKKPKNGVYNMGFGKPRTWLDLANATFKAMGKETKINWLEMPENIRGQYQYYTEAKTDKWLGAGMSPAKWPLEKAVPDYVQNYLSKEDPSL</sequence>
<dbReference type="PANTHER" id="PTHR43103">
    <property type="entry name" value="NUCLEOSIDE-DIPHOSPHATE-SUGAR EPIMERASE"/>
    <property type="match status" value="1"/>
</dbReference>
<keyword evidence="6" id="KW-1185">Reference proteome</keyword>
<comment type="caution">
    <text evidence="5">The sequence shown here is derived from an EMBL/GenBank/DDBJ whole genome shotgun (WGS) entry which is preliminary data.</text>
</comment>
<evidence type="ECO:0000313" key="5">
    <source>
        <dbReference type="EMBL" id="MDG0815246.1"/>
    </source>
</evidence>
<accession>A0ABT6DEI1</accession>
<dbReference type="EMBL" id="JANRMI010000001">
    <property type="protein sequence ID" value="MDG0815246.1"/>
    <property type="molecule type" value="Genomic_DNA"/>
</dbReference>
<proteinExistence type="predicted"/>
<dbReference type="Proteomes" id="UP001152321">
    <property type="component" value="Unassembled WGS sequence"/>
</dbReference>
<evidence type="ECO:0000313" key="6">
    <source>
        <dbReference type="Proteomes" id="UP001152321"/>
    </source>
</evidence>
<evidence type="ECO:0000259" key="4">
    <source>
        <dbReference type="Pfam" id="PF01370"/>
    </source>
</evidence>
<reference evidence="5" key="1">
    <citation type="submission" date="2022-08" db="EMBL/GenBank/DDBJ databases">
        <title>Novel Bdellovibrio Species Isolated from Svalbard: Designation Bdellovibrio svalbardensis.</title>
        <authorList>
            <person name="Mitchell R.J."/>
            <person name="Choi S.Y."/>
        </authorList>
    </citation>
    <scope>NUCLEOTIDE SEQUENCE</scope>
    <source>
        <strain evidence="5">PAP01</strain>
    </source>
</reference>
<dbReference type="InterPro" id="IPR001509">
    <property type="entry name" value="Epimerase_deHydtase"/>
</dbReference>
<dbReference type="RefSeq" id="WP_277576723.1">
    <property type="nucleotide sequence ID" value="NZ_JANRMI010000001.1"/>
</dbReference>
<dbReference type="NCBIfam" id="TIGR02197">
    <property type="entry name" value="heptose_epim"/>
    <property type="match status" value="1"/>
</dbReference>
<dbReference type="GO" id="GO:0008712">
    <property type="term" value="F:ADP-glyceromanno-heptose 6-epimerase activity"/>
    <property type="evidence" value="ECO:0007669"/>
    <property type="project" value="UniProtKB-EC"/>
</dbReference>
<evidence type="ECO:0000256" key="2">
    <source>
        <dbReference type="ARBA" id="ARBA00023235"/>
    </source>
</evidence>
<evidence type="ECO:0000256" key="1">
    <source>
        <dbReference type="ARBA" id="ARBA00022857"/>
    </source>
</evidence>
<feature type="domain" description="NAD-dependent epimerase/dehydratase" evidence="4">
    <location>
        <begin position="2"/>
        <end position="243"/>
    </location>
</feature>
<dbReference type="InterPro" id="IPR011912">
    <property type="entry name" value="Heptose_epim"/>
</dbReference>
<dbReference type="Pfam" id="PF01370">
    <property type="entry name" value="Epimerase"/>
    <property type="match status" value="1"/>
</dbReference>
<gene>
    <name evidence="5" type="primary">rfaD</name>
    <name evidence="5" type="ORF">NWE73_02665</name>
</gene>
<dbReference type="EC" id="5.1.3.20" evidence="5"/>
<dbReference type="PANTHER" id="PTHR43103:SF3">
    <property type="entry name" value="ADP-L-GLYCERO-D-MANNO-HEPTOSE-6-EPIMERASE"/>
    <property type="match status" value="1"/>
</dbReference>
<name>A0ABT6DEI1_9BACT</name>
<dbReference type="SUPFAM" id="SSF51735">
    <property type="entry name" value="NAD(P)-binding Rossmann-fold domains"/>
    <property type="match status" value="1"/>
</dbReference>
<keyword evidence="3" id="KW-0119">Carbohydrate metabolism</keyword>
<evidence type="ECO:0000256" key="3">
    <source>
        <dbReference type="ARBA" id="ARBA00023277"/>
    </source>
</evidence>
<organism evidence="5 6">
    <name type="scientific">Bdellovibrio svalbardensis</name>
    <dbReference type="NCBI Taxonomy" id="2972972"/>
    <lineage>
        <taxon>Bacteria</taxon>
        <taxon>Pseudomonadati</taxon>
        <taxon>Bdellovibrionota</taxon>
        <taxon>Bdellovibrionia</taxon>
        <taxon>Bdellovibrionales</taxon>
        <taxon>Pseudobdellovibrionaceae</taxon>
        <taxon>Bdellovibrio</taxon>
    </lineage>
</organism>
<protein>
    <submittedName>
        <fullName evidence="5">ADP-glyceromanno-heptose 6-epimerase</fullName>
        <ecNumber evidence="5">5.1.3.20</ecNumber>
    </submittedName>
</protein>
<dbReference type="Gene3D" id="3.40.50.720">
    <property type="entry name" value="NAD(P)-binding Rossmann-like Domain"/>
    <property type="match status" value="1"/>
</dbReference>
<dbReference type="Gene3D" id="3.90.25.10">
    <property type="entry name" value="UDP-galactose 4-epimerase, domain 1"/>
    <property type="match status" value="1"/>
</dbReference>